<organism evidence="2 3">
    <name type="scientific">Ditylenchus dipsaci</name>
    <dbReference type="NCBI Taxonomy" id="166011"/>
    <lineage>
        <taxon>Eukaryota</taxon>
        <taxon>Metazoa</taxon>
        <taxon>Ecdysozoa</taxon>
        <taxon>Nematoda</taxon>
        <taxon>Chromadorea</taxon>
        <taxon>Rhabditida</taxon>
        <taxon>Tylenchina</taxon>
        <taxon>Tylenchomorpha</taxon>
        <taxon>Sphaerularioidea</taxon>
        <taxon>Anguinidae</taxon>
        <taxon>Anguininae</taxon>
        <taxon>Ditylenchus</taxon>
    </lineage>
</organism>
<keyword evidence="1" id="KW-0472">Membrane</keyword>
<dbReference type="Proteomes" id="UP000887574">
    <property type="component" value="Unplaced"/>
</dbReference>
<keyword evidence="1" id="KW-1133">Transmembrane helix</keyword>
<feature type="transmembrane region" description="Helical" evidence="1">
    <location>
        <begin position="76"/>
        <end position="94"/>
    </location>
</feature>
<protein>
    <submittedName>
        <fullName evidence="3">G protein-coupled receptor</fullName>
    </submittedName>
</protein>
<evidence type="ECO:0000313" key="3">
    <source>
        <dbReference type="WBParaSite" id="jg22066"/>
    </source>
</evidence>
<reference evidence="3" key="1">
    <citation type="submission" date="2022-11" db="UniProtKB">
        <authorList>
            <consortium name="WormBaseParasite"/>
        </authorList>
    </citation>
    <scope>IDENTIFICATION</scope>
</reference>
<sequence length="229" mass="25934">MPNSSSLADSQSIDYFNYEDQDYKLAASNTSKEAGKSPEALLQLQEWTQIVYCASTSFLILDFIFRRRNNGVGVHYLKWAIILVVSDILPLFYICSKTQFFQYTELMPKPLAVYHALVLLMLTACSGLLFVIVFCMPCCCVDSSMLAQPRDTLTSRQPFSRFTLTRIALFVLVTVGFQYTGVYMVSMDIAAKMVDTDKAMSMMIKFKGVVELGMNVHKWSTILRLISSH</sequence>
<keyword evidence="1" id="KW-0812">Transmembrane</keyword>
<feature type="transmembrane region" description="Helical" evidence="1">
    <location>
        <begin position="114"/>
        <end position="141"/>
    </location>
</feature>
<evidence type="ECO:0000256" key="1">
    <source>
        <dbReference type="SAM" id="Phobius"/>
    </source>
</evidence>
<keyword evidence="2" id="KW-1185">Reference proteome</keyword>
<feature type="transmembrane region" description="Helical" evidence="1">
    <location>
        <begin position="162"/>
        <end position="185"/>
    </location>
</feature>
<dbReference type="WBParaSite" id="jg22066">
    <property type="protein sequence ID" value="jg22066"/>
    <property type="gene ID" value="jg22066"/>
</dbReference>
<proteinExistence type="predicted"/>
<name>A0A915DNX2_9BILA</name>
<dbReference type="AlphaFoldDB" id="A0A915DNX2"/>
<accession>A0A915DNX2</accession>
<feature type="transmembrane region" description="Helical" evidence="1">
    <location>
        <begin position="47"/>
        <end position="64"/>
    </location>
</feature>
<evidence type="ECO:0000313" key="2">
    <source>
        <dbReference type="Proteomes" id="UP000887574"/>
    </source>
</evidence>